<dbReference type="Proteomes" id="UP000027222">
    <property type="component" value="Unassembled WGS sequence"/>
</dbReference>
<dbReference type="AlphaFoldDB" id="A0A067T4Z4"/>
<dbReference type="EMBL" id="KL142382">
    <property type="protein sequence ID" value="KDR74959.1"/>
    <property type="molecule type" value="Genomic_DNA"/>
</dbReference>
<dbReference type="SUPFAM" id="SSF52540">
    <property type="entry name" value="P-loop containing nucleoside triphosphate hydrolases"/>
    <property type="match status" value="1"/>
</dbReference>
<dbReference type="CDD" id="cd18809">
    <property type="entry name" value="SF1_C_RecD"/>
    <property type="match status" value="1"/>
</dbReference>
<protein>
    <recommendedName>
        <fullName evidence="3">UvrD-like helicase C-terminal domain-containing protein</fullName>
    </recommendedName>
</protein>
<sequence>MYLPMPARLIFDINPDIFSYRAWAVTIHKSQGLTLERIKLGLGKREFSTGLMFVGLSRVETIDGIMSVDQVDYSRVRALGGKHMQYRFDEYARRYQ</sequence>
<accession>A0A067T4Z4</accession>
<proteinExistence type="predicted"/>
<evidence type="ECO:0000313" key="2">
    <source>
        <dbReference type="Proteomes" id="UP000027222"/>
    </source>
</evidence>
<gene>
    <name evidence="1" type="ORF">GALMADRAFT_570069</name>
</gene>
<keyword evidence="2" id="KW-1185">Reference proteome</keyword>
<evidence type="ECO:0008006" key="3">
    <source>
        <dbReference type="Google" id="ProtNLM"/>
    </source>
</evidence>
<evidence type="ECO:0000313" key="1">
    <source>
        <dbReference type="EMBL" id="KDR74959.1"/>
    </source>
</evidence>
<dbReference type="HOGENOM" id="CLU_2359884_0_0_1"/>
<dbReference type="InterPro" id="IPR027417">
    <property type="entry name" value="P-loop_NTPase"/>
</dbReference>
<dbReference type="OrthoDB" id="432234at2759"/>
<name>A0A067T4Z4_GALM3</name>
<reference evidence="2" key="1">
    <citation type="journal article" date="2014" name="Proc. Natl. Acad. Sci. U.S.A.">
        <title>Extensive sampling of basidiomycete genomes demonstrates inadequacy of the white-rot/brown-rot paradigm for wood decay fungi.</title>
        <authorList>
            <person name="Riley R."/>
            <person name="Salamov A.A."/>
            <person name="Brown D.W."/>
            <person name="Nagy L.G."/>
            <person name="Floudas D."/>
            <person name="Held B.W."/>
            <person name="Levasseur A."/>
            <person name="Lombard V."/>
            <person name="Morin E."/>
            <person name="Otillar R."/>
            <person name="Lindquist E.A."/>
            <person name="Sun H."/>
            <person name="LaButti K.M."/>
            <person name="Schmutz J."/>
            <person name="Jabbour D."/>
            <person name="Luo H."/>
            <person name="Baker S.E."/>
            <person name="Pisabarro A.G."/>
            <person name="Walton J.D."/>
            <person name="Blanchette R.A."/>
            <person name="Henrissat B."/>
            <person name="Martin F."/>
            <person name="Cullen D."/>
            <person name="Hibbett D.S."/>
            <person name="Grigoriev I.V."/>
        </authorList>
    </citation>
    <scope>NUCLEOTIDE SEQUENCE [LARGE SCALE GENOMIC DNA]</scope>
    <source>
        <strain evidence="2">CBS 339.88</strain>
    </source>
</reference>
<dbReference type="STRING" id="685588.A0A067T4Z4"/>
<organism evidence="1 2">
    <name type="scientific">Galerina marginata (strain CBS 339.88)</name>
    <dbReference type="NCBI Taxonomy" id="685588"/>
    <lineage>
        <taxon>Eukaryota</taxon>
        <taxon>Fungi</taxon>
        <taxon>Dikarya</taxon>
        <taxon>Basidiomycota</taxon>
        <taxon>Agaricomycotina</taxon>
        <taxon>Agaricomycetes</taxon>
        <taxon>Agaricomycetidae</taxon>
        <taxon>Agaricales</taxon>
        <taxon>Agaricineae</taxon>
        <taxon>Strophariaceae</taxon>
        <taxon>Galerina</taxon>
    </lineage>
</organism>